<evidence type="ECO:0000256" key="1">
    <source>
        <dbReference type="ARBA" id="ARBA00007164"/>
    </source>
</evidence>
<dbReference type="EMBL" id="JAWDID010000001">
    <property type="protein sequence ID" value="MDU0338348.1"/>
    <property type="molecule type" value="Genomic_DNA"/>
</dbReference>
<keyword evidence="5" id="KW-0573">Peptidoglycan synthesis</keyword>
<name>A0ABU3S0N0_9HYPH</name>
<dbReference type="RefSeq" id="WP_316016296.1">
    <property type="nucleotide sequence ID" value="NZ_JAWDID010000001.1"/>
</dbReference>
<dbReference type="EC" id="3.4.-.-" evidence="11"/>
<feature type="signal peptide" evidence="9">
    <location>
        <begin position="1"/>
        <end position="25"/>
    </location>
</feature>
<dbReference type="Proteomes" id="UP001254257">
    <property type="component" value="Unassembled WGS sequence"/>
</dbReference>
<protein>
    <submittedName>
        <fullName evidence="11">D-alanyl-D-alanine carboxypeptidase family protein</fullName>
        <ecNumber evidence="11">3.4.-.-</ecNumber>
    </submittedName>
</protein>
<keyword evidence="2 9" id="KW-0732">Signal</keyword>
<evidence type="ECO:0000256" key="9">
    <source>
        <dbReference type="SAM" id="SignalP"/>
    </source>
</evidence>
<evidence type="ECO:0000313" key="11">
    <source>
        <dbReference type="EMBL" id="MDU0338348.1"/>
    </source>
</evidence>
<comment type="similarity">
    <text evidence="1 7">Belongs to the peptidase S11 family.</text>
</comment>
<gene>
    <name evidence="11" type="ORF">RKE40_00565</name>
</gene>
<evidence type="ECO:0000256" key="8">
    <source>
        <dbReference type="SAM" id="MobiDB-lite"/>
    </source>
</evidence>
<dbReference type="PRINTS" id="PR00725">
    <property type="entry name" value="DADACBPTASE1"/>
</dbReference>
<dbReference type="InterPro" id="IPR001967">
    <property type="entry name" value="Peptidase_S11_N"/>
</dbReference>
<organism evidence="11 12">
    <name type="scientific">Bosea rubneri</name>
    <dbReference type="NCBI Taxonomy" id="3075434"/>
    <lineage>
        <taxon>Bacteria</taxon>
        <taxon>Pseudomonadati</taxon>
        <taxon>Pseudomonadota</taxon>
        <taxon>Alphaproteobacteria</taxon>
        <taxon>Hyphomicrobiales</taxon>
        <taxon>Boseaceae</taxon>
        <taxon>Bosea</taxon>
    </lineage>
</organism>
<dbReference type="GO" id="GO:0004180">
    <property type="term" value="F:carboxypeptidase activity"/>
    <property type="evidence" value="ECO:0007669"/>
    <property type="project" value="UniProtKB-KW"/>
</dbReference>
<evidence type="ECO:0000259" key="10">
    <source>
        <dbReference type="Pfam" id="PF00768"/>
    </source>
</evidence>
<evidence type="ECO:0000256" key="2">
    <source>
        <dbReference type="ARBA" id="ARBA00022729"/>
    </source>
</evidence>
<keyword evidence="11" id="KW-0645">Protease</keyword>
<keyword evidence="11" id="KW-0121">Carboxypeptidase</keyword>
<dbReference type="InterPro" id="IPR012338">
    <property type="entry name" value="Beta-lactam/transpept-like"/>
</dbReference>
<dbReference type="InterPro" id="IPR018044">
    <property type="entry name" value="Peptidase_S11"/>
</dbReference>
<reference evidence="11 12" key="1">
    <citation type="submission" date="2023-09" db="EMBL/GenBank/DDBJ databases">
        <title>Whole genome shotgun sequencing (WGS) of Bosea sp. ZW T0_25, isolated from stored onions (Allium cepa).</title>
        <authorList>
            <person name="Stoll D.A."/>
            <person name="Huch M."/>
        </authorList>
    </citation>
    <scope>NUCLEOTIDE SEQUENCE [LARGE SCALE GENOMIC DNA]</scope>
    <source>
        <strain evidence="11 12">ZW T0_25</strain>
    </source>
</reference>
<dbReference type="Pfam" id="PF00768">
    <property type="entry name" value="Peptidase_S11"/>
    <property type="match status" value="1"/>
</dbReference>
<evidence type="ECO:0000256" key="3">
    <source>
        <dbReference type="ARBA" id="ARBA00022801"/>
    </source>
</evidence>
<evidence type="ECO:0000256" key="6">
    <source>
        <dbReference type="ARBA" id="ARBA00023316"/>
    </source>
</evidence>
<dbReference type="PANTHER" id="PTHR21581:SF6">
    <property type="entry name" value="TRAFFICKING PROTEIN PARTICLE COMPLEX SUBUNIT 12"/>
    <property type="match status" value="1"/>
</dbReference>
<accession>A0ABU3S0N0</accession>
<evidence type="ECO:0000256" key="4">
    <source>
        <dbReference type="ARBA" id="ARBA00022960"/>
    </source>
</evidence>
<dbReference type="PANTHER" id="PTHR21581">
    <property type="entry name" value="D-ALANYL-D-ALANINE CARBOXYPEPTIDASE"/>
    <property type="match status" value="1"/>
</dbReference>
<comment type="caution">
    <text evidence="11">The sequence shown here is derived from an EMBL/GenBank/DDBJ whole genome shotgun (WGS) entry which is preliminary data.</text>
</comment>
<sequence length="354" mass="38163">MPYRLISVRNAVAGLLIAIASSAQATPSLLVDAGSLQILRSKDAGRAWYPASTTKLMTAFVTFEQLRAGRIALSQDVAFSRKALARESVQSGLAPGSVMSLEDALYAMLAVSANEAAAAIAETVAGNEADFVAMMNDAARRLGMNGTHFVNPDGLFDRRQVTTARDLALLGVAIDRNFPEYLRFFDRSEVSVDGRVLKSSDEVIRRFPGAIGLKTGFVCASGRNLVSLAVRGERRLVAVVLGATTEKERSERIAQLLQSGFDRSDGGTRPALLALQNQKASKPEDLRTRLCGSQATAYERRQRKLYPMGHAGHPSFLGAPAAPRTWKIRTRNSSVATSPSSPTPAPRPQALRQH</sequence>
<keyword evidence="4" id="KW-0133">Cell shape</keyword>
<evidence type="ECO:0000256" key="5">
    <source>
        <dbReference type="ARBA" id="ARBA00022984"/>
    </source>
</evidence>
<proteinExistence type="inferred from homology"/>
<dbReference type="SUPFAM" id="SSF56601">
    <property type="entry name" value="beta-lactamase/transpeptidase-like"/>
    <property type="match status" value="1"/>
</dbReference>
<feature type="chain" id="PRO_5046393221" evidence="9">
    <location>
        <begin position="26"/>
        <end position="354"/>
    </location>
</feature>
<keyword evidence="6" id="KW-0961">Cell wall biogenesis/degradation</keyword>
<evidence type="ECO:0000313" key="12">
    <source>
        <dbReference type="Proteomes" id="UP001254257"/>
    </source>
</evidence>
<feature type="region of interest" description="Disordered" evidence="8">
    <location>
        <begin position="331"/>
        <end position="354"/>
    </location>
</feature>
<keyword evidence="3 11" id="KW-0378">Hydrolase</keyword>
<evidence type="ECO:0000256" key="7">
    <source>
        <dbReference type="RuleBase" id="RU004016"/>
    </source>
</evidence>
<keyword evidence="12" id="KW-1185">Reference proteome</keyword>
<dbReference type="Gene3D" id="3.40.710.10">
    <property type="entry name" value="DD-peptidase/beta-lactamase superfamily"/>
    <property type="match status" value="1"/>
</dbReference>
<feature type="domain" description="Peptidase S11 D-alanyl-D-alanine carboxypeptidase A N-terminal" evidence="10">
    <location>
        <begin position="22"/>
        <end position="245"/>
    </location>
</feature>